<name>A0AAD9V217_ACRCE</name>
<reference evidence="2" key="2">
    <citation type="journal article" date="2023" name="Science">
        <title>Genomic signatures of disease resistance in endangered staghorn corals.</title>
        <authorList>
            <person name="Vollmer S.V."/>
            <person name="Selwyn J.D."/>
            <person name="Despard B.A."/>
            <person name="Roesel C.L."/>
        </authorList>
    </citation>
    <scope>NUCLEOTIDE SEQUENCE</scope>
    <source>
        <strain evidence="2">K2</strain>
    </source>
</reference>
<evidence type="ECO:0000313" key="2">
    <source>
        <dbReference type="EMBL" id="KAK2558348.1"/>
    </source>
</evidence>
<sequence length="117" mass="13300">MPSIRVLCVLLAVILLFMEVKMTSAASIVKDVDEDETLENEDGEAMENSWPWNGVEDTSDYSDLSDLANSQKRGTCIDLGSRLYCKLIRRRGICRSRSHRARIAMMRCERSCGRCHL</sequence>
<protein>
    <submittedName>
        <fullName evidence="2">Antimicrobial peptide AmAMP1</fullName>
    </submittedName>
</protein>
<accession>A0AAD9V217</accession>
<comment type="caution">
    <text evidence="2">The sequence shown here is derived from an EMBL/GenBank/DDBJ whole genome shotgun (WGS) entry which is preliminary data.</text>
</comment>
<evidence type="ECO:0000256" key="1">
    <source>
        <dbReference type="SAM" id="SignalP"/>
    </source>
</evidence>
<dbReference type="AlphaFoldDB" id="A0AAD9V217"/>
<dbReference type="EMBL" id="JARQWQ010000045">
    <property type="protein sequence ID" value="KAK2558348.1"/>
    <property type="molecule type" value="Genomic_DNA"/>
</dbReference>
<feature type="chain" id="PRO_5041899782" evidence="1">
    <location>
        <begin position="26"/>
        <end position="117"/>
    </location>
</feature>
<keyword evidence="3" id="KW-1185">Reference proteome</keyword>
<organism evidence="2 3">
    <name type="scientific">Acropora cervicornis</name>
    <name type="common">Staghorn coral</name>
    <dbReference type="NCBI Taxonomy" id="6130"/>
    <lineage>
        <taxon>Eukaryota</taxon>
        <taxon>Metazoa</taxon>
        <taxon>Cnidaria</taxon>
        <taxon>Anthozoa</taxon>
        <taxon>Hexacorallia</taxon>
        <taxon>Scleractinia</taxon>
        <taxon>Astrocoeniina</taxon>
        <taxon>Acroporidae</taxon>
        <taxon>Acropora</taxon>
    </lineage>
</organism>
<feature type="signal peptide" evidence="1">
    <location>
        <begin position="1"/>
        <end position="25"/>
    </location>
</feature>
<proteinExistence type="predicted"/>
<dbReference type="Proteomes" id="UP001249851">
    <property type="component" value="Unassembled WGS sequence"/>
</dbReference>
<keyword evidence="1" id="KW-0732">Signal</keyword>
<evidence type="ECO:0000313" key="3">
    <source>
        <dbReference type="Proteomes" id="UP001249851"/>
    </source>
</evidence>
<gene>
    <name evidence="2" type="ORF">P5673_019489</name>
</gene>
<reference evidence="2" key="1">
    <citation type="journal article" date="2023" name="G3 (Bethesda)">
        <title>Whole genome assembly and annotation of the endangered Caribbean coral Acropora cervicornis.</title>
        <authorList>
            <person name="Selwyn J.D."/>
            <person name="Vollmer S.V."/>
        </authorList>
    </citation>
    <scope>NUCLEOTIDE SEQUENCE</scope>
    <source>
        <strain evidence="2">K2</strain>
    </source>
</reference>